<dbReference type="AlphaFoldDB" id="A0A371NDK7"/>
<dbReference type="EMBL" id="QREL01000001">
    <property type="protein sequence ID" value="REE28595.1"/>
    <property type="molecule type" value="Genomic_DNA"/>
</dbReference>
<evidence type="ECO:0000313" key="2">
    <source>
        <dbReference type="EMBL" id="REE28595.1"/>
    </source>
</evidence>
<evidence type="ECO:0000313" key="3">
    <source>
        <dbReference type="Proteomes" id="UP000256864"/>
    </source>
</evidence>
<gene>
    <name evidence="2" type="ORF">C7452_0613</name>
</gene>
<proteinExistence type="predicted"/>
<dbReference type="Proteomes" id="UP000256864">
    <property type="component" value="Unassembled WGS sequence"/>
</dbReference>
<evidence type="ECO:0000256" key="1">
    <source>
        <dbReference type="SAM" id="Phobius"/>
    </source>
</evidence>
<dbReference type="GeneID" id="82297220"/>
<keyword evidence="1" id="KW-0472">Membrane</keyword>
<keyword evidence="3" id="KW-1185">Reference proteome</keyword>
<dbReference type="RefSeq" id="WP_048175483.1">
    <property type="nucleotide sequence ID" value="NZ_QREL01000001.1"/>
</dbReference>
<comment type="caution">
    <text evidence="2">The sequence shown here is derived from an EMBL/GenBank/DDBJ whole genome shotgun (WGS) entry which is preliminary data.</text>
</comment>
<reference evidence="2 3" key="1">
    <citation type="submission" date="2018-07" db="EMBL/GenBank/DDBJ databases">
        <title>Genomic Encyclopedia of Type Strains, Phase IV (KMG-IV): sequencing the most valuable type-strain genomes for metagenomic binning, comparative biology and taxonomic classification.</title>
        <authorList>
            <person name="Goeker M."/>
        </authorList>
    </citation>
    <scope>NUCLEOTIDE SEQUENCE [LARGE SCALE GENOMIC DNA]</scope>
    <source>
        <strain evidence="2 3">DSM 7466</strain>
    </source>
</reference>
<feature type="transmembrane region" description="Helical" evidence="1">
    <location>
        <begin position="96"/>
        <end position="116"/>
    </location>
</feature>
<protein>
    <submittedName>
        <fullName evidence="2">Uncharacterized protein</fullName>
    </submittedName>
</protein>
<keyword evidence="1" id="KW-1133">Transmembrane helix</keyword>
<accession>A0A371NDK7</accession>
<feature type="transmembrane region" description="Helical" evidence="1">
    <location>
        <begin position="58"/>
        <end position="84"/>
    </location>
</feature>
<sequence>MELIWFYIALFLAISDEIHTKILWNVFFDFYILLAGILKETFSSNIQLWLVHECLEALFHFVILSVVFLSLEIGFLAATIHLVVDLYHQLSGVDHGWLYHRALHFTVESLFFIMIFSAA</sequence>
<organism evidence="2 3">
    <name type="scientific">Methanothermobacter defluvii</name>
    <dbReference type="NCBI Taxonomy" id="49339"/>
    <lineage>
        <taxon>Archaea</taxon>
        <taxon>Methanobacteriati</taxon>
        <taxon>Methanobacteriota</taxon>
        <taxon>Methanomada group</taxon>
        <taxon>Methanobacteria</taxon>
        <taxon>Methanobacteriales</taxon>
        <taxon>Methanobacteriaceae</taxon>
        <taxon>Methanothermobacter</taxon>
    </lineage>
</organism>
<name>A0A371NDK7_9EURY</name>
<keyword evidence="1" id="KW-0812">Transmembrane</keyword>